<name>A0A0V0H7D7_SOLCH</name>
<accession>A0A0V0H7D7</accession>
<sequence>MNLNHLLKSPIILAGEMAIQEEINSQEKIMKEITNVYLQSRYSLLCFLSFDWKEWTKKKKVI</sequence>
<feature type="non-terminal residue" evidence="1">
    <location>
        <position position="62"/>
    </location>
</feature>
<organism evidence="1">
    <name type="scientific">Solanum chacoense</name>
    <name type="common">Chaco potato</name>
    <dbReference type="NCBI Taxonomy" id="4108"/>
    <lineage>
        <taxon>Eukaryota</taxon>
        <taxon>Viridiplantae</taxon>
        <taxon>Streptophyta</taxon>
        <taxon>Embryophyta</taxon>
        <taxon>Tracheophyta</taxon>
        <taxon>Spermatophyta</taxon>
        <taxon>Magnoliopsida</taxon>
        <taxon>eudicotyledons</taxon>
        <taxon>Gunneridae</taxon>
        <taxon>Pentapetalae</taxon>
        <taxon>asterids</taxon>
        <taxon>lamiids</taxon>
        <taxon>Solanales</taxon>
        <taxon>Solanaceae</taxon>
        <taxon>Solanoideae</taxon>
        <taxon>Solaneae</taxon>
        <taxon>Solanum</taxon>
    </lineage>
</organism>
<dbReference type="AlphaFoldDB" id="A0A0V0H7D7"/>
<evidence type="ECO:0000313" key="1">
    <source>
        <dbReference type="EMBL" id="JAP15744.1"/>
    </source>
</evidence>
<proteinExistence type="predicted"/>
<protein>
    <submittedName>
        <fullName evidence="1">Putative ovule protein</fullName>
    </submittedName>
</protein>
<dbReference type="EMBL" id="GEDG01024740">
    <property type="protein sequence ID" value="JAP15744.1"/>
    <property type="molecule type" value="Transcribed_RNA"/>
</dbReference>
<reference evidence="1" key="1">
    <citation type="submission" date="2015-12" db="EMBL/GenBank/DDBJ databases">
        <title>Gene expression during late stages of embryo sac development: a critical building block for successful pollen-pistil interactions.</title>
        <authorList>
            <person name="Liu Y."/>
            <person name="Joly V."/>
            <person name="Sabar M."/>
            <person name="Matton D.P."/>
        </authorList>
    </citation>
    <scope>NUCLEOTIDE SEQUENCE</scope>
</reference>